<dbReference type="GO" id="GO:0005886">
    <property type="term" value="C:plasma membrane"/>
    <property type="evidence" value="ECO:0007669"/>
    <property type="project" value="TreeGrafter"/>
</dbReference>
<dbReference type="STRING" id="419481.SAMN05216233_101140"/>
<dbReference type="PANTHER" id="PTHR32063">
    <property type="match status" value="1"/>
</dbReference>
<keyword evidence="1" id="KW-0812">Transmembrane</keyword>
<name>A0A1G5AFJ5_9BACT</name>
<dbReference type="Gene3D" id="3.30.2090.10">
    <property type="entry name" value="Multidrug efflux transporter AcrB TolC docking domain, DN and DC subdomains"/>
    <property type="match status" value="2"/>
</dbReference>
<feature type="transmembrane region" description="Helical" evidence="1">
    <location>
        <begin position="866"/>
        <end position="885"/>
    </location>
</feature>
<dbReference type="SUPFAM" id="SSF82714">
    <property type="entry name" value="Multidrug efflux transporter AcrB TolC docking domain, DN and DC subdomains"/>
    <property type="match status" value="2"/>
</dbReference>
<dbReference type="PRINTS" id="PR00702">
    <property type="entry name" value="ACRIFLAVINRP"/>
</dbReference>
<dbReference type="InterPro" id="IPR001036">
    <property type="entry name" value="Acrflvin-R"/>
</dbReference>
<accession>A0A1G5AFJ5</accession>
<dbReference type="AlphaFoldDB" id="A0A1G5AFJ5"/>
<sequence length="1045" mass="114040">MTHDPNEHPGRGPIAWMAGNSVASNLLMVVLLIGGLIVGASIKQEVFPEFDLDFVNISVPYPGASPEEVERGVSLAVEEAIQGIDGAAEVTATSSEGGASISVEALEGADIQQLYRDIEKEVDAITSLPVDAENPKISIAARHREVISFAIYGDQKTSVLKERAEEFRARLLESPAITQVSLADVRDREIQVEVSQTTLRRYGLTLAEVAAFIRNASVDLPGGSLKTDGGELLVRMKEKRYIARDYASLPLMSLADGSRITLGEVATIRDDFVETTRYATFNGLPAVMVEVYRVGDQTPIDVAEAAKQTLASFNDSLPEGISAAMVRDLSEIFKQRGELLIKNAFIGLALVFIILALFLEIRLAFWVSLGIPISFLGAFLVLPFSDFTINIVTMFAFIVTLGIVVDDAIVVGENIYHKRQQGMGLLPAAVAGAREIAKPVVFSVLTNMVAFMPIYFVPGFLGKIFKSIPIVVMIVFAISLVESLFILPAHLGHSRREGFGGFLKPLSDAQRRFSGAFTRFVERRYGPLLSVCLRHRYVTLTTGIFILSVTGSWALSGRMGMELFPRIESDYAYANLTLPYGTPAAEVDRIAGIAVSAAKEVVAENGGEDLSRGILTRIDEEEIRIRILLTPPEVRPMSTTEVTRAWRERVGSLPGMESGLFEANRGGPGSGKGLTIELRHRDTDTLERASRQLADELAAFPNARDIDDGSSTGKMQFDLVMLPEGERMGFTAEEISRQVRNAYYGVEALRLQRGRDEIKVMVRLTGEERKTEGDLFSLILRSPEGMEVPLSEAVDMSRGRAYTTIYRRNQKRITDVTANIIPEAEAGRVAEALKDGSLADLMAATPGLTYVFQGKQADLKESVESLIQGLLMALILIYALLAVPFRSYAQPLIIMVCIPFGIIGAVMGHLIMGYSLSVMSLFGIVALAGVVVNDSLVFIDFSNRKRHEGMAVVDAVKAAGIQRFRPILLTTVTTFGGLAPMIFETSRQARFLIPMAISLGFGIVFATFITLLLVPSLYMILEDVKALVGRSEAPTDTTTEDVPRL</sequence>
<proteinExistence type="predicted"/>
<dbReference type="EMBL" id="FMUX01000001">
    <property type="protein sequence ID" value="SCX76658.1"/>
    <property type="molecule type" value="Genomic_DNA"/>
</dbReference>
<dbReference type="InterPro" id="IPR027463">
    <property type="entry name" value="AcrB_DN_DC_subdom"/>
</dbReference>
<dbReference type="Gene3D" id="1.20.1640.10">
    <property type="entry name" value="Multidrug efflux transporter AcrB transmembrane domain"/>
    <property type="match status" value="2"/>
</dbReference>
<feature type="transmembrane region" description="Helical" evidence="1">
    <location>
        <begin position="967"/>
        <end position="983"/>
    </location>
</feature>
<keyword evidence="3" id="KW-1185">Reference proteome</keyword>
<dbReference type="Pfam" id="PF00873">
    <property type="entry name" value="ACR_tran"/>
    <property type="match status" value="1"/>
</dbReference>
<organism evidence="2 3">
    <name type="scientific">Desulfoluna spongiiphila</name>
    <dbReference type="NCBI Taxonomy" id="419481"/>
    <lineage>
        <taxon>Bacteria</taxon>
        <taxon>Pseudomonadati</taxon>
        <taxon>Thermodesulfobacteriota</taxon>
        <taxon>Desulfobacteria</taxon>
        <taxon>Desulfobacterales</taxon>
        <taxon>Desulfolunaceae</taxon>
        <taxon>Desulfoluna</taxon>
    </lineage>
</organism>
<protein>
    <submittedName>
        <fullName evidence="2">Multidrug efflux pump subunit AcrB</fullName>
    </submittedName>
</protein>
<feature type="transmembrane region" description="Helical" evidence="1">
    <location>
        <begin position="468"/>
        <end position="487"/>
    </location>
</feature>
<feature type="transmembrane region" description="Helical" evidence="1">
    <location>
        <begin position="365"/>
        <end position="384"/>
    </location>
</feature>
<dbReference type="OrthoDB" id="9806532at2"/>
<keyword evidence="1" id="KW-0472">Membrane</keyword>
<evidence type="ECO:0000256" key="1">
    <source>
        <dbReference type="SAM" id="Phobius"/>
    </source>
</evidence>
<feature type="transmembrane region" description="Helical" evidence="1">
    <location>
        <begin position="391"/>
        <end position="416"/>
    </location>
</feature>
<feature type="transmembrane region" description="Helical" evidence="1">
    <location>
        <begin position="918"/>
        <end position="939"/>
    </location>
</feature>
<feature type="transmembrane region" description="Helical" evidence="1">
    <location>
        <begin position="339"/>
        <end position="359"/>
    </location>
</feature>
<dbReference type="Gene3D" id="3.30.70.1430">
    <property type="entry name" value="Multidrug efflux transporter AcrB pore domain"/>
    <property type="match status" value="2"/>
</dbReference>
<keyword evidence="1" id="KW-1133">Transmembrane helix</keyword>
<dbReference type="Gene3D" id="3.30.70.1440">
    <property type="entry name" value="Multidrug efflux transporter AcrB pore domain"/>
    <property type="match status" value="1"/>
</dbReference>
<reference evidence="2 3" key="1">
    <citation type="submission" date="2016-10" db="EMBL/GenBank/DDBJ databases">
        <authorList>
            <person name="de Groot N.N."/>
        </authorList>
    </citation>
    <scope>NUCLEOTIDE SEQUENCE [LARGE SCALE GENOMIC DNA]</scope>
    <source>
        <strain evidence="2 3">AA1</strain>
    </source>
</reference>
<dbReference type="RefSeq" id="WP_092207259.1">
    <property type="nucleotide sequence ID" value="NZ_FMUX01000001.1"/>
</dbReference>
<feature type="transmembrane region" description="Helical" evidence="1">
    <location>
        <begin position="436"/>
        <end position="456"/>
    </location>
</feature>
<dbReference type="SUPFAM" id="SSF82693">
    <property type="entry name" value="Multidrug efflux transporter AcrB pore domain, PN1, PN2, PC1 and PC2 subdomains"/>
    <property type="match status" value="2"/>
</dbReference>
<gene>
    <name evidence="2" type="ORF">SAMN05216233_101140</name>
</gene>
<evidence type="ECO:0000313" key="2">
    <source>
        <dbReference type="EMBL" id="SCX76658.1"/>
    </source>
</evidence>
<feature type="transmembrane region" description="Helical" evidence="1">
    <location>
        <begin position="995"/>
        <end position="1021"/>
    </location>
</feature>
<feature type="transmembrane region" description="Helical" evidence="1">
    <location>
        <begin position="892"/>
        <end position="912"/>
    </location>
</feature>
<dbReference type="SUPFAM" id="SSF82866">
    <property type="entry name" value="Multidrug efflux transporter AcrB transmembrane domain"/>
    <property type="match status" value="2"/>
</dbReference>
<dbReference type="PANTHER" id="PTHR32063:SF33">
    <property type="entry name" value="RND SUPERFAMILY EFFLUX PUMP PERMEASE COMPONENT"/>
    <property type="match status" value="1"/>
</dbReference>
<evidence type="ECO:0000313" key="3">
    <source>
        <dbReference type="Proteomes" id="UP000198870"/>
    </source>
</evidence>
<dbReference type="Gene3D" id="3.30.70.1320">
    <property type="entry name" value="Multidrug efflux transporter AcrB pore domain like"/>
    <property type="match status" value="1"/>
</dbReference>
<dbReference type="Proteomes" id="UP000198870">
    <property type="component" value="Unassembled WGS sequence"/>
</dbReference>
<dbReference type="GO" id="GO:0042910">
    <property type="term" value="F:xenobiotic transmembrane transporter activity"/>
    <property type="evidence" value="ECO:0007669"/>
    <property type="project" value="TreeGrafter"/>
</dbReference>
<feature type="transmembrane region" description="Helical" evidence="1">
    <location>
        <begin position="22"/>
        <end position="42"/>
    </location>
</feature>